<dbReference type="Pfam" id="PF01453">
    <property type="entry name" value="B_lectin"/>
    <property type="match status" value="1"/>
</dbReference>
<keyword evidence="8" id="KW-1185">Reference proteome</keyword>
<dbReference type="SUPFAM" id="SSF51110">
    <property type="entry name" value="alpha-D-mannose-specific plant lectins"/>
    <property type="match status" value="1"/>
</dbReference>
<gene>
    <name evidence="7" type="ORF">DVH24_028245</name>
</gene>
<evidence type="ECO:0000259" key="5">
    <source>
        <dbReference type="Pfam" id="PF00954"/>
    </source>
</evidence>
<organism evidence="7 8">
    <name type="scientific">Malus domestica</name>
    <name type="common">Apple</name>
    <name type="synonym">Pyrus malus</name>
    <dbReference type="NCBI Taxonomy" id="3750"/>
    <lineage>
        <taxon>Eukaryota</taxon>
        <taxon>Viridiplantae</taxon>
        <taxon>Streptophyta</taxon>
        <taxon>Embryophyta</taxon>
        <taxon>Tracheophyta</taxon>
        <taxon>Spermatophyta</taxon>
        <taxon>Magnoliopsida</taxon>
        <taxon>eudicotyledons</taxon>
        <taxon>Gunneridae</taxon>
        <taxon>Pentapetalae</taxon>
        <taxon>rosids</taxon>
        <taxon>fabids</taxon>
        <taxon>Rosales</taxon>
        <taxon>Rosaceae</taxon>
        <taxon>Amygdaloideae</taxon>
        <taxon>Maleae</taxon>
        <taxon>Malus</taxon>
    </lineage>
</organism>
<evidence type="ECO:0000256" key="4">
    <source>
        <dbReference type="SAM" id="SignalP"/>
    </source>
</evidence>
<accession>A0A498H9H3</accession>
<protein>
    <recommendedName>
        <fullName evidence="9">Bulb-type lectin domain-containing protein</fullName>
    </recommendedName>
</protein>
<feature type="signal peptide" evidence="4">
    <location>
        <begin position="1"/>
        <end position="28"/>
    </location>
</feature>
<dbReference type="Gene3D" id="2.90.10.10">
    <property type="entry name" value="Bulb-type lectin domain"/>
    <property type="match status" value="1"/>
</dbReference>
<name>A0A498H9H3_MALDO</name>
<dbReference type="InterPro" id="IPR000858">
    <property type="entry name" value="S_locus_glycoprot_dom"/>
</dbReference>
<feature type="domain" description="S-locus glycoprotein" evidence="5">
    <location>
        <begin position="164"/>
        <end position="222"/>
    </location>
</feature>
<sequence length="224" mass="25108">MSTIAKQRLVLLVLYLCLLYLKVYPSLAVHTINENQSLCRDQTVASAGGIFELGFFQSSESKTSIWSANWTSSSTSASIHSLLLDSGNFVLLKAGSTSEFLWQSFDFPTHTWLPGSRLGFSIVSQQTQILTSWKSYEDPAPGLFSLNPGSTANHMLWNRSTQYWTSGLWNESSNSFSLVPEMRLSYVYNFSYGSNKNEGYFTYSLYDPKRIARFVLSTSGQVSS</sequence>
<feature type="chain" id="PRO_5019729407" description="Bulb-type lectin domain-containing protein" evidence="4">
    <location>
        <begin position="29"/>
        <end position="224"/>
    </location>
</feature>
<reference evidence="7 8" key="1">
    <citation type="submission" date="2018-10" db="EMBL/GenBank/DDBJ databases">
        <title>A high-quality apple genome assembly.</title>
        <authorList>
            <person name="Hu J."/>
        </authorList>
    </citation>
    <scope>NUCLEOTIDE SEQUENCE [LARGE SCALE GENOMIC DNA]</scope>
    <source>
        <strain evidence="8">cv. HFTH1</strain>
        <tissue evidence="7">Young leaf</tissue>
    </source>
</reference>
<keyword evidence="3" id="KW-0325">Glycoprotein</keyword>
<keyword evidence="2" id="KW-1015">Disulfide bond</keyword>
<dbReference type="PANTHER" id="PTHR32444">
    <property type="entry name" value="BULB-TYPE LECTIN DOMAIN-CONTAINING PROTEIN"/>
    <property type="match status" value="1"/>
</dbReference>
<dbReference type="Proteomes" id="UP000290289">
    <property type="component" value="Chromosome 17"/>
</dbReference>
<feature type="domain" description="Bulb-type lectin" evidence="6">
    <location>
        <begin position="59"/>
        <end position="134"/>
    </location>
</feature>
<dbReference type="GO" id="GO:0048544">
    <property type="term" value="P:recognition of pollen"/>
    <property type="evidence" value="ECO:0007669"/>
    <property type="project" value="InterPro"/>
</dbReference>
<evidence type="ECO:0008006" key="9">
    <source>
        <dbReference type="Google" id="ProtNLM"/>
    </source>
</evidence>
<dbReference type="EMBL" id="RDQH01000343">
    <property type="protein sequence ID" value="RXH68098.1"/>
    <property type="molecule type" value="Genomic_DNA"/>
</dbReference>
<dbReference type="PANTHER" id="PTHR32444:SF247">
    <property type="entry name" value="OS01G0958200 PROTEIN"/>
    <property type="match status" value="1"/>
</dbReference>
<dbReference type="AlphaFoldDB" id="A0A498H9H3"/>
<evidence type="ECO:0000313" key="7">
    <source>
        <dbReference type="EMBL" id="RXH68098.1"/>
    </source>
</evidence>
<dbReference type="Pfam" id="PF00954">
    <property type="entry name" value="S_locus_glycop"/>
    <property type="match status" value="1"/>
</dbReference>
<evidence type="ECO:0000256" key="1">
    <source>
        <dbReference type="ARBA" id="ARBA00022729"/>
    </source>
</evidence>
<evidence type="ECO:0000256" key="2">
    <source>
        <dbReference type="ARBA" id="ARBA00023157"/>
    </source>
</evidence>
<evidence type="ECO:0000256" key="3">
    <source>
        <dbReference type="ARBA" id="ARBA00023180"/>
    </source>
</evidence>
<evidence type="ECO:0000313" key="8">
    <source>
        <dbReference type="Proteomes" id="UP000290289"/>
    </source>
</evidence>
<evidence type="ECO:0000259" key="6">
    <source>
        <dbReference type="Pfam" id="PF01453"/>
    </source>
</evidence>
<keyword evidence="1 4" id="KW-0732">Signal</keyword>
<comment type="caution">
    <text evidence="7">The sequence shown here is derived from an EMBL/GenBank/DDBJ whole genome shotgun (WGS) entry which is preliminary data.</text>
</comment>
<proteinExistence type="predicted"/>
<dbReference type="InterPro" id="IPR001480">
    <property type="entry name" value="Bulb-type_lectin_dom"/>
</dbReference>
<dbReference type="InterPro" id="IPR036426">
    <property type="entry name" value="Bulb-type_lectin_dom_sf"/>
</dbReference>